<proteinExistence type="inferred from homology"/>
<dbReference type="InterPro" id="IPR001347">
    <property type="entry name" value="SIS_dom"/>
</dbReference>
<dbReference type="PIRSF" id="PIRSF004692">
    <property type="entry name" value="KdsD_KpsF"/>
    <property type="match status" value="1"/>
</dbReference>
<evidence type="ECO:0000256" key="1">
    <source>
        <dbReference type="ARBA" id="ARBA00008165"/>
    </source>
</evidence>
<feature type="domain" description="CBS" evidence="8">
    <location>
        <begin position="271"/>
        <end position="323"/>
    </location>
</feature>
<dbReference type="CDD" id="cd04604">
    <property type="entry name" value="CBS_pair_SIS_assoc"/>
    <property type="match status" value="1"/>
</dbReference>
<dbReference type="PANTHER" id="PTHR42745:SF1">
    <property type="entry name" value="ARABINOSE 5-PHOSPHATE ISOMERASE KDSD"/>
    <property type="match status" value="1"/>
</dbReference>
<feature type="domain" description="SIS" evidence="9">
    <location>
        <begin position="35"/>
        <end position="178"/>
    </location>
</feature>
<evidence type="ECO:0000256" key="6">
    <source>
        <dbReference type="PIRSR" id="PIRSR004692-3"/>
    </source>
</evidence>
<dbReference type="PROSITE" id="PS51371">
    <property type="entry name" value="CBS"/>
    <property type="match status" value="2"/>
</dbReference>
<feature type="site" description="Catalytically relevant" evidence="6">
    <location>
        <position position="187"/>
    </location>
</feature>
<evidence type="ECO:0000256" key="5">
    <source>
        <dbReference type="PIRSR" id="PIRSR004692-2"/>
    </source>
</evidence>
<dbReference type="EMBL" id="SMGG01000004">
    <property type="protein sequence ID" value="TCK60857.1"/>
    <property type="molecule type" value="Genomic_DNA"/>
</dbReference>
<name>A0A4R1K9Z6_9BACT</name>
<dbReference type="CDD" id="cd05014">
    <property type="entry name" value="SIS_Kpsf"/>
    <property type="match status" value="1"/>
</dbReference>
<evidence type="ECO:0000313" key="10">
    <source>
        <dbReference type="EMBL" id="TCK60857.1"/>
    </source>
</evidence>
<dbReference type="Pfam" id="PF00571">
    <property type="entry name" value="CBS"/>
    <property type="match status" value="2"/>
</dbReference>
<dbReference type="GO" id="GO:0019146">
    <property type="term" value="F:arabinose-5-phosphate isomerase activity"/>
    <property type="evidence" value="ECO:0007669"/>
    <property type="project" value="UniProtKB-ARBA"/>
</dbReference>
<evidence type="ECO:0000259" key="8">
    <source>
        <dbReference type="PROSITE" id="PS51371"/>
    </source>
</evidence>
<dbReference type="GO" id="GO:0097367">
    <property type="term" value="F:carbohydrate derivative binding"/>
    <property type="evidence" value="ECO:0007669"/>
    <property type="project" value="InterPro"/>
</dbReference>
<dbReference type="Pfam" id="PF01380">
    <property type="entry name" value="SIS"/>
    <property type="match status" value="1"/>
</dbReference>
<comment type="caution">
    <text evidence="10">The sequence shown here is derived from an EMBL/GenBank/DDBJ whole genome shotgun (WGS) entry which is preliminary data.</text>
</comment>
<evidence type="ECO:0000256" key="3">
    <source>
        <dbReference type="ARBA" id="ARBA00023122"/>
    </source>
</evidence>
<organism evidence="10 11">
    <name type="scientific">Seleniivibrio woodruffii</name>
    <dbReference type="NCBI Taxonomy" id="1078050"/>
    <lineage>
        <taxon>Bacteria</taxon>
        <taxon>Pseudomonadati</taxon>
        <taxon>Deferribacterota</taxon>
        <taxon>Deferribacteres</taxon>
        <taxon>Deferribacterales</taxon>
        <taxon>Geovibrionaceae</taxon>
        <taxon>Seleniivibrio</taxon>
    </lineage>
</organism>
<dbReference type="InterPro" id="IPR000644">
    <property type="entry name" value="CBS_dom"/>
</dbReference>
<dbReference type="SMART" id="SM00116">
    <property type="entry name" value="CBS"/>
    <property type="match status" value="2"/>
</dbReference>
<dbReference type="GO" id="GO:1901135">
    <property type="term" value="P:carbohydrate derivative metabolic process"/>
    <property type="evidence" value="ECO:0007669"/>
    <property type="project" value="InterPro"/>
</dbReference>
<dbReference type="Gene3D" id="3.40.50.10490">
    <property type="entry name" value="Glucose-6-phosphate isomerase like protein, domain 1"/>
    <property type="match status" value="1"/>
</dbReference>
<feature type="binding site" evidence="5">
    <location>
        <position position="76"/>
    </location>
    <ligand>
        <name>Zn(2+)</name>
        <dbReference type="ChEBI" id="CHEBI:29105"/>
    </ligand>
</feature>
<keyword evidence="11" id="KW-1185">Reference proteome</keyword>
<dbReference type="SUPFAM" id="SSF53697">
    <property type="entry name" value="SIS domain"/>
    <property type="match status" value="1"/>
</dbReference>
<feature type="site" description="Catalytically relevant" evidence="6">
    <location>
        <position position="53"/>
    </location>
</feature>
<evidence type="ECO:0000256" key="7">
    <source>
        <dbReference type="PROSITE-ProRule" id="PRU00703"/>
    </source>
</evidence>
<sequence>MTDKDILSIGRETIQTEIDALNVMKDRLDDNFVRAVEIILACRGRVVITGMGKSGIIGRKIAATLSSTGTPSLFLHPAEGVHGDLGMIVKGDVCIALSNSGETAEVIKLLPLIKRFKIPLISIVGRIPSTLAERSDCVLDASVAKEACSLNLAPTASTTAALAMGDALSVALLEKRGFGADDFALYHPSGALGKRLLTRVNDLAHGQDRVPVIGQDKKVSDAVFVMSAKGFGCTAVVDDSGRLAGIITDGDLRRGLEKYNNIFSMDIKDLPLKYPRTVERKALAAKALQIMEEFSITSLFTVDEEGRPDGIIHLHDLLKEGIV</sequence>
<evidence type="ECO:0000256" key="2">
    <source>
        <dbReference type="ARBA" id="ARBA00022737"/>
    </source>
</evidence>
<dbReference type="AlphaFoldDB" id="A0A4R1K9Z6"/>
<dbReference type="NCBIfam" id="TIGR00393">
    <property type="entry name" value="kpsF"/>
    <property type="match status" value="1"/>
</dbReference>
<dbReference type="FunFam" id="3.40.50.10490:FF:000011">
    <property type="entry name" value="Arabinose 5-phosphate isomerase"/>
    <property type="match status" value="1"/>
</dbReference>
<evidence type="ECO:0000259" key="9">
    <source>
        <dbReference type="PROSITE" id="PS51464"/>
    </source>
</evidence>
<evidence type="ECO:0000256" key="4">
    <source>
        <dbReference type="PIRNR" id="PIRNR004692"/>
    </source>
</evidence>
<keyword evidence="3 7" id="KW-0129">CBS domain</keyword>
<dbReference type="PANTHER" id="PTHR42745">
    <property type="match status" value="1"/>
</dbReference>
<feature type="site" description="Catalytically relevant" evidence="6">
    <location>
        <position position="146"/>
    </location>
</feature>
<keyword evidence="5" id="KW-0862">Zinc</keyword>
<dbReference type="InterPro" id="IPR046342">
    <property type="entry name" value="CBS_dom_sf"/>
</dbReference>
<gene>
    <name evidence="10" type="ORF">C8D98_1736</name>
</gene>
<dbReference type="InterPro" id="IPR046348">
    <property type="entry name" value="SIS_dom_sf"/>
</dbReference>
<feature type="domain" description="CBS" evidence="8">
    <location>
        <begin position="203"/>
        <end position="265"/>
    </location>
</feature>
<keyword evidence="5" id="KW-0479">Metal-binding</keyword>
<accession>A0A4R1K9Z6</accession>
<dbReference type="InterPro" id="IPR050986">
    <property type="entry name" value="GutQ/KpsF_isomerases"/>
</dbReference>
<feature type="site" description="Catalytically relevant" evidence="6">
    <location>
        <position position="105"/>
    </location>
</feature>
<dbReference type="PROSITE" id="PS51464">
    <property type="entry name" value="SIS"/>
    <property type="match status" value="1"/>
</dbReference>
<keyword evidence="2" id="KW-0677">Repeat</keyword>
<dbReference type="InterPro" id="IPR004800">
    <property type="entry name" value="KdsD/KpsF-type"/>
</dbReference>
<protein>
    <submittedName>
        <fullName evidence="10">Arabinose-5-phosphate isomerase</fullName>
    </submittedName>
</protein>
<reference evidence="10 11" key="1">
    <citation type="submission" date="2019-03" db="EMBL/GenBank/DDBJ databases">
        <title>Genomic Encyclopedia of Type Strains, Phase IV (KMG-IV): sequencing the most valuable type-strain genomes for metagenomic binning, comparative biology and taxonomic classification.</title>
        <authorList>
            <person name="Goeker M."/>
        </authorList>
    </citation>
    <scope>NUCLEOTIDE SEQUENCE [LARGE SCALE GENOMIC DNA]</scope>
    <source>
        <strain evidence="10 11">DSM 24984</strain>
    </source>
</reference>
<comment type="similarity">
    <text evidence="1 4">Belongs to the SIS family. GutQ/KpsF subfamily.</text>
</comment>
<dbReference type="GO" id="GO:0005975">
    <property type="term" value="P:carbohydrate metabolic process"/>
    <property type="evidence" value="ECO:0007669"/>
    <property type="project" value="InterPro"/>
</dbReference>
<evidence type="ECO:0000313" key="11">
    <source>
        <dbReference type="Proteomes" id="UP000294614"/>
    </source>
</evidence>
<keyword evidence="10" id="KW-0413">Isomerase</keyword>
<dbReference type="Gene3D" id="3.10.580.10">
    <property type="entry name" value="CBS-domain"/>
    <property type="match status" value="1"/>
</dbReference>
<dbReference type="Proteomes" id="UP000294614">
    <property type="component" value="Unassembled WGS sequence"/>
</dbReference>
<dbReference type="InterPro" id="IPR035474">
    <property type="entry name" value="SIS_Kpsf"/>
</dbReference>
<dbReference type="GO" id="GO:0046872">
    <property type="term" value="F:metal ion binding"/>
    <property type="evidence" value="ECO:0007669"/>
    <property type="project" value="UniProtKB-KW"/>
</dbReference>